<protein>
    <submittedName>
        <fullName evidence="3">Uncharacterized protein</fullName>
    </submittedName>
</protein>
<evidence type="ECO:0000256" key="2">
    <source>
        <dbReference type="SAM" id="MobiDB-lite"/>
    </source>
</evidence>
<evidence type="ECO:0000313" key="3">
    <source>
        <dbReference type="EMBL" id="KAL3231372.1"/>
    </source>
</evidence>
<proteinExistence type="predicted"/>
<comment type="caution">
    <text evidence="3">The sequence shown here is derived from an EMBL/GenBank/DDBJ whole genome shotgun (WGS) entry which is preliminary data.</text>
</comment>
<organism evidence="3 4">
    <name type="scientific">Nakaseomyces bracarensis</name>
    <dbReference type="NCBI Taxonomy" id="273131"/>
    <lineage>
        <taxon>Eukaryota</taxon>
        <taxon>Fungi</taxon>
        <taxon>Dikarya</taxon>
        <taxon>Ascomycota</taxon>
        <taxon>Saccharomycotina</taxon>
        <taxon>Saccharomycetes</taxon>
        <taxon>Saccharomycetales</taxon>
        <taxon>Saccharomycetaceae</taxon>
        <taxon>Nakaseomyces</taxon>
    </lineage>
</organism>
<sequence>MKKYSICKFWSRFYSPNRSLFFSPRVRAGGLLFEGYPRGNVWNYFRSPGNITFVTTNIVTFVGIVTYDTFVATNEERIFEDRLVAARLSVEREEKERGYDEDDVPTLPPRTEQTTHEDLAKDAQDKEMAKLDSQIELLRQLELKRVELEERRQLDAELKEAQHQLEADTRDPHITYTESNVNAQERHKVMDMSSQRVRMSLFQMVYSFYSYKSALLSKTSPGADSSSGVAAGTDIQPDMDQFYAFWNEKYNTLKLDDTKVEEFKLPNWASYPNLMKSFCFLLYSHPQLRSLSEFQTLYRSVDSYEIKRLLRLWLYDNWFQLKPSSSRRNDFFQELVRDSRADPVLFNKYMSVVVSQENPRALLFFPIGPNNTPSIPVETAIDLLDTSTRTKNTTATVKLISLIKWNCYYDKSLRILLSPPQESNKKLCYRLLSKNKKLSSILDKLSK</sequence>
<feature type="coiled-coil region" evidence="1">
    <location>
        <begin position="121"/>
        <end position="171"/>
    </location>
</feature>
<keyword evidence="4" id="KW-1185">Reference proteome</keyword>
<reference evidence="3 4" key="1">
    <citation type="submission" date="2024-05" db="EMBL/GenBank/DDBJ databases">
        <title>Long read based assembly of the Candida bracarensis genome reveals expanded adhesin content.</title>
        <authorList>
            <person name="Marcet-Houben M."/>
            <person name="Ksiezopolska E."/>
            <person name="Gabaldon T."/>
        </authorList>
    </citation>
    <scope>NUCLEOTIDE SEQUENCE [LARGE SCALE GENOMIC DNA]</scope>
    <source>
        <strain evidence="3 4">CBM6</strain>
    </source>
</reference>
<keyword evidence="1" id="KW-0175">Coiled coil</keyword>
<feature type="region of interest" description="Disordered" evidence="2">
    <location>
        <begin position="94"/>
        <end position="118"/>
    </location>
</feature>
<evidence type="ECO:0000256" key="1">
    <source>
        <dbReference type="SAM" id="Coils"/>
    </source>
</evidence>
<dbReference type="Proteomes" id="UP001623330">
    <property type="component" value="Unassembled WGS sequence"/>
</dbReference>
<evidence type="ECO:0000313" key="4">
    <source>
        <dbReference type="Proteomes" id="UP001623330"/>
    </source>
</evidence>
<dbReference type="EMBL" id="JBEVYD010000007">
    <property type="protein sequence ID" value="KAL3231372.1"/>
    <property type="molecule type" value="Genomic_DNA"/>
</dbReference>
<name>A0ABR4NSI0_9SACH</name>
<gene>
    <name evidence="3" type="ORF">RNJ44_00407</name>
</gene>
<accession>A0ABR4NSI0</accession>